<dbReference type="Pfam" id="PF07282">
    <property type="entry name" value="Cas12f1-like_TNB"/>
    <property type="match status" value="1"/>
</dbReference>
<evidence type="ECO:0000259" key="3">
    <source>
        <dbReference type="Pfam" id="PF07282"/>
    </source>
</evidence>
<proteinExistence type="predicted"/>
<dbReference type="EMBL" id="PECL01000003">
    <property type="protein sequence ID" value="TEA09138.1"/>
    <property type="molecule type" value="Genomic_DNA"/>
</dbReference>
<dbReference type="InterPro" id="IPR010095">
    <property type="entry name" value="Cas12f1-like_TNB"/>
</dbReference>
<dbReference type="Proteomes" id="UP000294604">
    <property type="component" value="Unassembled WGS sequence"/>
</dbReference>
<feature type="domain" description="Cas12f1-like TNB" evidence="3">
    <location>
        <begin position="66"/>
        <end position="128"/>
    </location>
</feature>
<evidence type="ECO:0000256" key="1">
    <source>
        <dbReference type="ARBA" id="ARBA00023125"/>
    </source>
</evidence>
<dbReference type="AlphaFoldDB" id="A0A4R8T122"/>
<accession>A0A4R8T122</accession>
<feature type="region of interest" description="Disordered" evidence="2">
    <location>
        <begin position="137"/>
        <end position="163"/>
    </location>
</feature>
<reference evidence="4 5" key="1">
    <citation type="journal article" date="2019" name="Sci. Rep.">
        <title>Extended insight into the Mycobacterium chelonae-abscessus complex through whole genome sequencing of Mycobacterium salmoniphilum outbreak and Mycobacterium salmoniphilum-like strains.</title>
        <authorList>
            <person name="Behra P.R.K."/>
            <person name="Das S."/>
            <person name="Pettersson B.M.F."/>
            <person name="Shirreff L."/>
            <person name="DuCote T."/>
            <person name="Jacobsson K.G."/>
            <person name="Ennis D.G."/>
            <person name="Kirsebom L.A."/>
        </authorList>
    </citation>
    <scope>NUCLEOTIDE SEQUENCE [LARGE SCALE GENOMIC DNA]</scope>
    <source>
        <strain evidence="4 5">CCUG 60884</strain>
    </source>
</reference>
<name>A0A4R8T122_9MYCO</name>
<dbReference type="GO" id="GO:0003677">
    <property type="term" value="F:DNA binding"/>
    <property type="evidence" value="ECO:0007669"/>
    <property type="project" value="UniProtKB-KW"/>
</dbReference>
<keyword evidence="1 4" id="KW-0238">DNA-binding</keyword>
<gene>
    <name evidence="4" type="ORF">CCUG60884_00307</name>
</gene>
<protein>
    <submittedName>
        <fullName evidence="4">Putative transposase DNA-binding domain protein</fullName>
    </submittedName>
</protein>
<sequence length="163" mass="17792">MHWLLTSGRVFHKYHSSARVDSGLLFGKWDMLCLFFAASLRLQSRDRRSRRVWSVERTVVVGGVIAQRLAHKTSASGTCLVQVPAAYSSLECRRCGHTGTENRKSQAEFVCINCGHTDHADLQAANTILARALRPALTSGPEATPEPSGVLAQARRPDAAHAA</sequence>
<evidence type="ECO:0000256" key="2">
    <source>
        <dbReference type="SAM" id="MobiDB-lite"/>
    </source>
</evidence>
<organism evidence="4 5">
    <name type="scientific">Mycobacteroides salmoniphilum</name>
    <dbReference type="NCBI Taxonomy" id="404941"/>
    <lineage>
        <taxon>Bacteria</taxon>
        <taxon>Bacillati</taxon>
        <taxon>Actinomycetota</taxon>
        <taxon>Actinomycetes</taxon>
        <taxon>Mycobacteriales</taxon>
        <taxon>Mycobacteriaceae</taxon>
        <taxon>Mycobacteroides</taxon>
    </lineage>
</organism>
<comment type="caution">
    <text evidence="4">The sequence shown here is derived from an EMBL/GenBank/DDBJ whole genome shotgun (WGS) entry which is preliminary data.</text>
</comment>
<evidence type="ECO:0000313" key="5">
    <source>
        <dbReference type="Proteomes" id="UP000294604"/>
    </source>
</evidence>
<evidence type="ECO:0000313" key="4">
    <source>
        <dbReference type="EMBL" id="TEA09138.1"/>
    </source>
</evidence>